<evidence type="ECO:0000256" key="4">
    <source>
        <dbReference type="ARBA" id="ARBA00022563"/>
    </source>
</evidence>
<dbReference type="GO" id="GO:0005829">
    <property type="term" value="C:cytosol"/>
    <property type="evidence" value="ECO:0007669"/>
    <property type="project" value="TreeGrafter"/>
</dbReference>
<evidence type="ECO:0000256" key="3">
    <source>
        <dbReference type="ARBA" id="ARBA00012856"/>
    </source>
</evidence>
<dbReference type="Gene3D" id="3.40.430.10">
    <property type="entry name" value="Dihydrofolate Reductase, subunit A"/>
    <property type="match status" value="1"/>
</dbReference>
<comment type="similarity">
    <text evidence="2">Belongs to the dihydrofolate reductase family.</text>
</comment>
<dbReference type="UniPathway" id="UPA00077">
    <property type="reaction ID" value="UER00158"/>
</dbReference>
<keyword evidence="4" id="KW-0554">One-carbon metabolism</keyword>
<keyword evidence="5" id="KW-0521">NADP</keyword>
<dbReference type="EMBL" id="CP001810">
    <property type="protein sequence ID" value="ADL35020.1"/>
    <property type="molecule type" value="Genomic_DNA"/>
</dbReference>
<dbReference type="Pfam" id="PF00186">
    <property type="entry name" value="DHFR_1"/>
    <property type="match status" value="1"/>
</dbReference>
<accession>E0RY65</accession>
<dbReference type="EC" id="1.5.1.3" evidence="3"/>
<dbReference type="Proteomes" id="UP000001299">
    <property type="component" value="Chromosome 1"/>
</dbReference>
<dbReference type="InterPro" id="IPR024072">
    <property type="entry name" value="DHFR-like_dom_sf"/>
</dbReference>
<dbReference type="InterPro" id="IPR001796">
    <property type="entry name" value="DHFR_dom"/>
</dbReference>
<dbReference type="AlphaFoldDB" id="E0RY65"/>
<keyword evidence="9" id="KW-1185">Reference proteome</keyword>
<protein>
    <recommendedName>
        <fullName evidence="3">dihydrofolate reductase</fullName>
        <ecNumber evidence="3">1.5.1.3</ecNumber>
    </recommendedName>
</protein>
<dbReference type="InterPro" id="IPR012259">
    <property type="entry name" value="DHFR"/>
</dbReference>
<evidence type="ECO:0000256" key="1">
    <source>
        <dbReference type="ARBA" id="ARBA00004903"/>
    </source>
</evidence>
<gene>
    <name evidence="8" type="primary">folA</name>
    <name evidence="8" type="ordered locus">bpr_I2287</name>
</gene>
<dbReference type="PROSITE" id="PS51330">
    <property type="entry name" value="DHFR_2"/>
    <property type="match status" value="1"/>
</dbReference>
<name>E0RY65_BUTPB</name>
<comment type="pathway">
    <text evidence="1">Cofactor biosynthesis; tetrahydrofolate biosynthesis; 5,6,7,8-tetrahydrofolate from 7,8-dihydrofolate: step 1/1.</text>
</comment>
<dbReference type="PANTHER" id="PTHR48069">
    <property type="entry name" value="DIHYDROFOLATE REDUCTASE"/>
    <property type="match status" value="1"/>
</dbReference>
<organism evidence="8 9">
    <name type="scientific">Butyrivibrio proteoclasticus (strain ATCC 51982 / DSM 14932 / B316)</name>
    <name type="common">Clostridium proteoclasticum</name>
    <dbReference type="NCBI Taxonomy" id="515622"/>
    <lineage>
        <taxon>Bacteria</taxon>
        <taxon>Bacillati</taxon>
        <taxon>Bacillota</taxon>
        <taxon>Clostridia</taxon>
        <taxon>Lachnospirales</taxon>
        <taxon>Lachnospiraceae</taxon>
        <taxon>Butyrivibrio</taxon>
    </lineage>
</organism>
<dbReference type="GO" id="GO:0050661">
    <property type="term" value="F:NADP binding"/>
    <property type="evidence" value="ECO:0007669"/>
    <property type="project" value="InterPro"/>
</dbReference>
<dbReference type="GO" id="GO:0046654">
    <property type="term" value="P:tetrahydrofolate biosynthetic process"/>
    <property type="evidence" value="ECO:0007669"/>
    <property type="project" value="UniProtKB-UniPathway"/>
</dbReference>
<dbReference type="PRINTS" id="PR00070">
    <property type="entry name" value="DHFR"/>
</dbReference>
<dbReference type="GO" id="GO:0046452">
    <property type="term" value="P:dihydrofolate metabolic process"/>
    <property type="evidence" value="ECO:0007669"/>
    <property type="project" value="TreeGrafter"/>
</dbReference>
<evidence type="ECO:0000259" key="7">
    <source>
        <dbReference type="PROSITE" id="PS51330"/>
    </source>
</evidence>
<reference evidence="8 9" key="1">
    <citation type="journal article" date="2010" name="PLoS ONE">
        <title>The glycobiome of the rumen bacterium Butyrivibrio proteoclasticus B316(T) highlights adaptation to a polysaccharide-rich environment.</title>
        <authorList>
            <person name="Kelly W.J."/>
            <person name="Leahy S.C."/>
            <person name="Altermann E."/>
            <person name="Yeoman C.J."/>
            <person name="Dunne J.C."/>
            <person name="Kong Z."/>
            <person name="Pacheco D.M."/>
            <person name="Li D."/>
            <person name="Noel S.J."/>
            <person name="Moon C.D."/>
            <person name="Cookson A.L."/>
            <person name="Attwood G.T."/>
        </authorList>
    </citation>
    <scope>NUCLEOTIDE SEQUENCE [LARGE SCALE GENOMIC DNA]</scope>
    <source>
        <strain evidence="9">ATCC 51982 / DSM 14932 / B316</strain>
    </source>
</reference>
<dbReference type="RefSeq" id="WP_013281673.1">
    <property type="nucleotide sequence ID" value="NC_014387.1"/>
</dbReference>
<dbReference type="GO" id="GO:0006730">
    <property type="term" value="P:one-carbon metabolic process"/>
    <property type="evidence" value="ECO:0007669"/>
    <property type="project" value="UniProtKB-KW"/>
</dbReference>
<sequence>MKAIVAVDSNWAIGNKGQLLVSIPADQKNFRNETINKTIVYGRKTLETFPQRVVLPKRNNIILSAKKDYRVKDAAVVHSRQELLDLVSDLDTDEVYIIGGESVYREFIDLCDTAIVTFIDKEFEADTYFPNLDKDPDWEMADESDEQVYFDLTYTYRTYKRISK</sequence>
<feature type="domain" description="DHFR" evidence="7">
    <location>
        <begin position="1"/>
        <end position="161"/>
    </location>
</feature>
<keyword evidence="6 8" id="KW-0560">Oxidoreductase</keyword>
<dbReference type="STRING" id="515622.bpr_I2287"/>
<proteinExistence type="inferred from homology"/>
<dbReference type="eggNOG" id="COG0262">
    <property type="taxonomic scope" value="Bacteria"/>
</dbReference>
<evidence type="ECO:0000256" key="2">
    <source>
        <dbReference type="ARBA" id="ARBA00009539"/>
    </source>
</evidence>
<dbReference type="GO" id="GO:0004146">
    <property type="term" value="F:dihydrofolate reductase activity"/>
    <property type="evidence" value="ECO:0007669"/>
    <property type="project" value="UniProtKB-EC"/>
</dbReference>
<dbReference type="CDD" id="cd00209">
    <property type="entry name" value="DHFR"/>
    <property type="match status" value="1"/>
</dbReference>
<dbReference type="KEGG" id="bpb:bpr_I2287"/>
<dbReference type="GO" id="GO:0046655">
    <property type="term" value="P:folic acid metabolic process"/>
    <property type="evidence" value="ECO:0007669"/>
    <property type="project" value="TreeGrafter"/>
</dbReference>
<dbReference type="PANTHER" id="PTHR48069:SF3">
    <property type="entry name" value="DIHYDROFOLATE REDUCTASE"/>
    <property type="match status" value="1"/>
</dbReference>
<evidence type="ECO:0000256" key="5">
    <source>
        <dbReference type="ARBA" id="ARBA00022857"/>
    </source>
</evidence>
<evidence type="ECO:0000313" key="9">
    <source>
        <dbReference type="Proteomes" id="UP000001299"/>
    </source>
</evidence>
<evidence type="ECO:0000313" key="8">
    <source>
        <dbReference type="EMBL" id="ADL35020.1"/>
    </source>
</evidence>
<dbReference type="SUPFAM" id="SSF53597">
    <property type="entry name" value="Dihydrofolate reductase-like"/>
    <property type="match status" value="1"/>
</dbReference>
<dbReference type="HOGENOM" id="CLU_043966_5_2_9"/>
<evidence type="ECO:0000256" key="6">
    <source>
        <dbReference type="ARBA" id="ARBA00023002"/>
    </source>
</evidence>